<sequence length="192" mass="20601">MAALSLCMPPGSAHGQPADAATPDCAGQSHIESRAPANLSATQALQRMLVLIQASSQVTDIAPETVHHIFGVQIKSIGKDQFGYGQRLPGNWAFSLERLTIGDSGTRVDLMFDPIPGAQASPLTTCEPNFAQFTGALESMGFSRHAHYGEHGQWIFDVFERQRMSVSVYAIRAFSDNGEPLGTACVKAVLVQ</sequence>
<accession>A0A6J5EEL7</accession>
<evidence type="ECO:0000313" key="2">
    <source>
        <dbReference type="EMBL" id="CAB3764094.1"/>
    </source>
</evidence>
<organism evidence="2 3">
    <name type="scientific">Burkholderia puraquae</name>
    <dbReference type="NCBI Taxonomy" id="1904757"/>
    <lineage>
        <taxon>Bacteria</taxon>
        <taxon>Pseudomonadati</taxon>
        <taxon>Pseudomonadota</taxon>
        <taxon>Betaproteobacteria</taxon>
        <taxon>Burkholderiales</taxon>
        <taxon>Burkholderiaceae</taxon>
        <taxon>Burkholderia</taxon>
        <taxon>Burkholderia cepacia complex</taxon>
    </lineage>
</organism>
<reference evidence="2 3" key="1">
    <citation type="submission" date="2020-04" db="EMBL/GenBank/DDBJ databases">
        <authorList>
            <person name="De Canck E."/>
        </authorList>
    </citation>
    <scope>NUCLEOTIDE SEQUENCE [LARGE SCALE GENOMIC DNA]</scope>
    <source>
        <strain evidence="2 3">LMG 29660</strain>
    </source>
</reference>
<dbReference type="AlphaFoldDB" id="A0A6J5EEL7"/>
<gene>
    <name evidence="2" type="ORF">LMG29660_04916</name>
</gene>
<dbReference type="Proteomes" id="UP000494135">
    <property type="component" value="Unassembled WGS sequence"/>
</dbReference>
<dbReference type="EMBL" id="CADIKG010000014">
    <property type="protein sequence ID" value="CAB3764094.1"/>
    <property type="molecule type" value="Genomic_DNA"/>
</dbReference>
<protein>
    <submittedName>
        <fullName evidence="2">Uncharacterized protein</fullName>
    </submittedName>
</protein>
<evidence type="ECO:0000256" key="1">
    <source>
        <dbReference type="SAM" id="MobiDB-lite"/>
    </source>
</evidence>
<name>A0A6J5EEL7_9BURK</name>
<proteinExistence type="predicted"/>
<evidence type="ECO:0000313" key="3">
    <source>
        <dbReference type="Proteomes" id="UP000494135"/>
    </source>
</evidence>
<feature type="region of interest" description="Disordered" evidence="1">
    <location>
        <begin position="1"/>
        <end position="26"/>
    </location>
</feature>